<evidence type="ECO:0000256" key="2">
    <source>
        <dbReference type="ARBA" id="ARBA00022475"/>
    </source>
</evidence>
<evidence type="ECO:0000313" key="10">
    <source>
        <dbReference type="Proteomes" id="UP000732193"/>
    </source>
</evidence>
<gene>
    <name evidence="9" type="ORF">JQV55_02170</name>
</gene>
<keyword evidence="9" id="KW-0413">Isomerase</keyword>
<comment type="caution">
    <text evidence="9">The sequence shown here is derived from an EMBL/GenBank/DDBJ whole genome shotgun (WGS) entry which is preliminary data.</text>
</comment>
<sequence length="613" mass="66648">MAQRSGIGKIAMWILLGLLFIGLGGFGAANLSGNIRSIGTVGSKSIPVDSYARQLQNEMQAISQQTGQPLPFARAQEIGLDRAVLQRLVRNRALDHENSELGLSIGDEALREEILQISSFQGVNGEFDREGYRFALQQGGVSEAEFETSLREEAARTLLQGAVLGGVKMPAAYAETLVNYVGEQRDFTWSLLDEDSLDAPLPAPTDAELRSYYEENTDKFMLPDTKMITYALLTPDAMIDEVEVPEEELRAEYDARADVYNQPERRLVERLVFADQESADQAAAALEVGGTQFRNLVEERGLTLADIDLGDVSRLELDAAGEAVFNAAVGEIVGPEASPLGPALFRVNGILPAQATSFEDARAELQQELALARAVRAVEVRAQDIDDQLAGGATLEQLADETKMELGSIAWHPEASDDIAAYTDFREAARELNSGDFPKIQQLEDGSIFAMRLDEELPARVNPFEDALQDVRAALRADQIVAALSTQAEALVPTLGGAVGFEAAGLDALIETGQRRNAFITNTPNGFMSTVFEMEIGEIRVLPGDESVVIVRLDAINPAADEAENIALLSQLRAQMDQALAQDLFAIYADDVVRRAEPQVDQRALQAVHVNFP</sequence>
<evidence type="ECO:0000256" key="4">
    <source>
        <dbReference type="ARBA" id="ARBA00022989"/>
    </source>
</evidence>
<dbReference type="GO" id="GO:0005886">
    <property type="term" value="C:plasma membrane"/>
    <property type="evidence" value="ECO:0007669"/>
    <property type="project" value="UniProtKB-SubCell"/>
</dbReference>
<organism evidence="9 10">
    <name type="scientific">Sulfitobacter geojensis</name>
    <dbReference type="NCBI Taxonomy" id="1342299"/>
    <lineage>
        <taxon>Bacteria</taxon>
        <taxon>Pseudomonadati</taxon>
        <taxon>Pseudomonadota</taxon>
        <taxon>Alphaproteobacteria</taxon>
        <taxon>Rhodobacterales</taxon>
        <taxon>Roseobacteraceae</taxon>
        <taxon>Sulfitobacter</taxon>
    </lineage>
</organism>
<dbReference type="SUPFAM" id="SSF54534">
    <property type="entry name" value="FKBP-like"/>
    <property type="match status" value="1"/>
</dbReference>
<dbReference type="Pfam" id="PF13624">
    <property type="entry name" value="SurA_N_3"/>
    <property type="match status" value="1"/>
</dbReference>
<evidence type="ECO:0000256" key="3">
    <source>
        <dbReference type="ARBA" id="ARBA00022692"/>
    </source>
</evidence>
<comment type="subcellular location">
    <subcellularLocation>
        <location evidence="1">Cell membrane</location>
        <topology evidence="1">Single-pass type II membrane protein</topology>
    </subcellularLocation>
</comment>
<dbReference type="Pfam" id="PF13145">
    <property type="entry name" value="Rotamase_2"/>
    <property type="match status" value="1"/>
</dbReference>
<evidence type="ECO:0000256" key="7">
    <source>
        <dbReference type="ARBA" id="ARBA00038408"/>
    </source>
</evidence>
<dbReference type="SUPFAM" id="SSF109998">
    <property type="entry name" value="Triger factor/SurA peptide-binding domain-like"/>
    <property type="match status" value="1"/>
</dbReference>
<dbReference type="EMBL" id="JAFBRM010000001">
    <property type="protein sequence ID" value="MBM1712366.1"/>
    <property type="molecule type" value="Genomic_DNA"/>
</dbReference>
<dbReference type="PANTHER" id="PTHR47529:SF1">
    <property type="entry name" value="PERIPLASMIC CHAPERONE PPID"/>
    <property type="match status" value="1"/>
</dbReference>
<keyword evidence="2" id="KW-1003">Cell membrane</keyword>
<evidence type="ECO:0000313" key="9">
    <source>
        <dbReference type="EMBL" id="MBM1712366.1"/>
    </source>
</evidence>
<protein>
    <submittedName>
        <fullName evidence="9">Peptidyl-prolyl cis-trans isomerase</fullName>
    </submittedName>
</protein>
<dbReference type="Gene3D" id="1.10.4030.10">
    <property type="entry name" value="Porin chaperone SurA, peptide-binding domain"/>
    <property type="match status" value="1"/>
</dbReference>
<feature type="domain" description="PpiC" evidence="8">
    <location>
        <begin position="244"/>
        <end position="362"/>
    </location>
</feature>
<evidence type="ECO:0000256" key="1">
    <source>
        <dbReference type="ARBA" id="ARBA00004401"/>
    </source>
</evidence>
<name>A0AAE3B5J8_9RHOB</name>
<dbReference type="RefSeq" id="WP_203241095.1">
    <property type="nucleotide sequence ID" value="NZ_JAFBRH010000001.1"/>
</dbReference>
<keyword evidence="10" id="KW-1185">Reference proteome</keyword>
<evidence type="ECO:0000256" key="6">
    <source>
        <dbReference type="ARBA" id="ARBA00023186"/>
    </source>
</evidence>
<comment type="similarity">
    <text evidence="7">Belongs to the PpiD chaperone family.</text>
</comment>
<accession>A0AAE3B5J8</accession>
<keyword evidence="3" id="KW-0812">Transmembrane</keyword>
<dbReference type="InterPro" id="IPR000297">
    <property type="entry name" value="PPIase_PpiC"/>
</dbReference>
<reference evidence="9 10" key="1">
    <citation type="submission" date="2021-01" db="EMBL/GenBank/DDBJ databases">
        <title>Diatom-associated Roseobacters Show Island Model of Population Structure.</title>
        <authorList>
            <person name="Qu L."/>
            <person name="Feng X."/>
            <person name="Chen Y."/>
            <person name="Li L."/>
            <person name="Wang X."/>
            <person name="Hu Z."/>
            <person name="Wang H."/>
            <person name="Luo H."/>
        </authorList>
    </citation>
    <scope>NUCLEOTIDE SEQUENCE [LARGE SCALE GENOMIC DNA]</scope>
    <source>
        <strain evidence="9 10">TR60-84</strain>
    </source>
</reference>
<evidence type="ECO:0000256" key="5">
    <source>
        <dbReference type="ARBA" id="ARBA00023136"/>
    </source>
</evidence>
<dbReference type="InterPro" id="IPR027304">
    <property type="entry name" value="Trigger_fact/SurA_dom_sf"/>
</dbReference>
<dbReference type="Proteomes" id="UP000732193">
    <property type="component" value="Unassembled WGS sequence"/>
</dbReference>
<dbReference type="GO" id="GO:0003755">
    <property type="term" value="F:peptidyl-prolyl cis-trans isomerase activity"/>
    <property type="evidence" value="ECO:0007669"/>
    <property type="project" value="InterPro"/>
</dbReference>
<proteinExistence type="inferred from homology"/>
<dbReference type="AlphaFoldDB" id="A0AAE3B5J8"/>
<dbReference type="InterPro" id="IPR052029">
    <property type="entry name" value="PpiD_chaperone"/>
</dbReference>
<evidence type="ECO:0000259" key="8">
    <source>
        <dbReference type="Pfam" id="PF13145"/>
    </source>
</evidence>
<dbReference type="PANTHER" id="PTHR47529">
    <property type="entry name" value="PEPTIDYL-PROLYL CIS-TRANS ISOMERASE D"/>
    <property type="match status" value="1"/>
</dbReference>
<keyword evidence="6" id="KW-0143">Chaperone</keyword>
<keyword evidence="4" id="KW-1133">Transmembrane helix</keyword>
<keyword evidence="5" id="KW-0472">Membrane</keyword>